<dbReference type="PROSITE" id="PS51257">
    <property type="entry name" value="PROKAR_LIPOPROTEIN"/>
    <property type="match status" value="1"/>
</dbReference>
<proteinExistence type="predicted"/>
<dbReference type="AlphaFoldDB" id="A0A1T4SB55"/>
<gene>
    <name evidence="2" type="ORF">SAMN02745674_02687</name>
</gene>
<dbReference type="STRING" id="1122188.SAMN02745674_02687"/>
<sequence length="78" mass="8548">MKASFSALALTLLVLSLGACASMDEQRLGGMGSVGSESMTERDRYMAEVERIAWRRGVQVTWVNPPRFEEAQLVATSP</sequence>
<dbReference type="EMBL" id="FUXP01000015">
    <property type="protein sequence ID" value="SKA25138.1"/>
    <property type="molecule type" value="Genomic_DNA"/>
</dbReference>
<feature type="signal peptide" evidence="1">
    <location>
        <begin position="1"/>
        <end position="21"/>
    </location>
</feature>
<accession>A0A1T4SB55</accession>
<organism evidence="2 3">
    <name type="scientific">Lysobacter spongiicola DSM 21749</name>
    <dbReference type="NCBI Taxonomy" id="1122188"/>
    <lineage>
        <taxon>Bacteria</taxon>
        <taxon>Pseudomonadati</taxon>
        <taxon>Pseudomonadota</taxon>
        <taxon>Gammaproteobacteria</taxon>
        <taxon>Lysobacterales</taxon>
        <taxon>Lysobacteraceae</taxon>
        <taxon>Novilysobacter</taxon>
    </lineage>
</organism>
<keyword evidence="1" id="KW-0732">Signal</keyword>
<evidence type="ECO:0000313" key="2">
    <source>
        <dbReference type="EMBL" id="SKA25138.1"/>
    </source>
</evidence>
<dbReference type="OrthoDB" id="6240183at2"/>
<dbReference type="Proteomes" id="UP000190061">
    <property type="component" value="Unassembled WGS sequence"/>
</dbReference>
<dbReference type="RefSeq" id="WP_143814321.1">
    <property type="nucleotide sequence ID" value="NZ_FUXP01000015.1"/>
</dbReference>
<feature type="chain" id="PRO_5012707511" evidence="1">
    <location>
        <begin position="22"/>
        <end position="78"/>
    </location>
</feature>
<evidence type="ECO:0000256" key="1">
    <source>
        <dbReference type="SAM" id="SignalP"/>
    </source>
</evidence>
<evidence type="ECO:0000313" key="3">
    <source>
        <dbReference type="Proteomes" id="UP000190061"/>
    </source>
</evidence>
<protein>
    <submittedName>
        <fullName evidence="2">Uncharacterized protein</fullName>
    </submittedName>
</protein>
<name>A0A1T4SB55_9GAMM</name>
<keyword evidence="3" id="KW-1185">Reference proteome</keyword>
<reference evidence="2 3" key="1">
    <citation type="submission" date="2017-02" db="EMBL/GenBank/DDBJ databases">
        <authorList>
            <person name="Peterson S.W."/>
        </authorList>
    </citation>
    <scope>NUCLEOTIDE SEQUENCE [LARGE SCALE GENOMIC DNA]</scope>
    <source>
        <strain evidence="2 3">DSM 21749</strain>
    </source>
</reference>